<dbReference type="OrthoDB" id="141582at2"/>
<keyword evidence="1" id="KW-0456">Lyase</keyword>
<dbReference type="EMBL" id="WIXJ01000009">
    <property type="protein sequence ID" value="MQY52354.1"/>
    <property type="molecule type" value="Genomic_DNA"/>
</dbReference>
<dbReference type="Pfam" id="PF13772">
    <property type="entry name" value="AIG2_2"/>
    <property type="match status" value="1"/>
</dbReference>
<evidence type="ECO:0000313" key="3">
    <source>
        <dbReference type="Proteomes" id="UP000480275"/>
    </source>
</evidence>
<organism evidence="2 3">
    <name type="scientific">Rhodocyclus tenuis</name>
    <name type="common">Rhodospirillum tenue</name>
    <dbReference type="NCBI Taxonomy" id="1066"/>
    <lineage>
        <taxon>Bacteria</taxon>
        <taxon>Pseudomonadati</taxon>
        <taxon>Pseudomonadota</taxon>
        <taxon>Betaproteobacteria</taxon>
        <taxon>Rhodocyclales</taxon>
        <taxon>Rhodocyclaceae</taxon>
        <taxon>Rhodocyclus</taxon>
    </lineage>
</organism>
<accession>A0A6L5K0B6</accession>
<evidence type="ECO:0000313" key="2">
    <source>
        <dbReference type="EMBL" id="MQY52354.1"/>
    </source>
</evidence>
<dbReference type="Gene3D" id="3.10.490.10">
    <property type="entry name" value="Gamma-glutamyl cyclotransferase-like"/>
    <property type="match status" value="1"/>
</dbReference>
<reference evidence="2 3" key="1">
    <citation type="submission" date="2019-10" db="EMBL/GenBank/DDBJ databases">
        <title>Whole-genome sequence of the purple nonsulfur photosynthetic bacterium Rhodocyclus tenuis.</title>
        <authorList>
            <person name="Kyndt J.A."/>
            <person name="Meyer T.E."/>
        </authorList>
    </citation>
    <scope>NUCLEOTIDE SEQUENCE [LARGE SCALE GENOMIC DNA]</scope>
    <source>
        <strain evidence="2 3">DSM 110</strain>
    </source>
</reference>
<dbReference type="InterPro" id="IPR017939">
    <property type="entry name" value="G-Glutamylcylcotransferase"/>
</dbReference>
<dbReference type="GO" id="GO:0003839">
    <property type="term" value="F:gamma-glutamylcyclotransferase activity"/>
    <property type="evidence" value="ECO:0007669"/>
    <property type="project" value="InterPro"/>
</dbReference>
<dbReference type="SUPFAM" id="SSF110857">
    <property type="entry name" value="Gamma-glutamyl cyclotransferase-like"/>
    <property type="match status" value="1"/>
</dbReference>
<dbReference type="PANTHER" id="PTHR12935">
    <property type="entry name" value="GAMMA-GLUTAMYLCYCLOTRANSFERASE"/>
    <property type="match status" value="1"/>
</dbReference>
<dbReference type="CDD" id="cd06661">
    <property type="entry name" value="GGCT_like"/>
    <property type="match status" value="1"/>
</dbReference>
<proteinExistence type="predicted"/>
<comment type="caution">
    <text evidence="2">The sequence shown here is derived from an EMBL/GenBank/DDBJ whole genome shotgun (WGS) entry which is preliminary data.</text>
</comment>
<dbReference type="InterPro" id="IPR036568">
    <property type="entry name" value="GGCT-like_sf"/>
</dbReference>
<dbReference type="InterPro" id="IPR013024">
    <property type="entry name" value="GGCT-like"/>
</dbReference>
<sequence>MPAQPDSPRLHFIYDEHLLPATLLACCPQAKPLAVAHLPGYALGFYGHSKKWDGGEATPVLRKGGTLWGVVYALSADDEARLDFAHRVRIDGTGAYFHSPAEAIDANGQTYEALMYMRNVLGQVQLPSRGYIEHLLRGARAHALPAACLAELAQTEAKQEDYPVPKESPFKSLFQIDQGCHC</sequence>
<dbReference type="PANTHER" id="PTHR12935:SF0">
    <property type="entry name" value="GAMMA-GLUTAMYLCYCLOTRANSFERASE"/>
    <property type="match status" value="1"/>
</dbReference>
<dbReference type="AlphaFoldDB" id="A0A6L5K0B6"/>
<name>A0A6L5K0B6_RHOTE</name>
<dbReference type="Proteomes" id="UP000480275">
    <property type="component" value="Unassembled WGS sequence"/>
</dbReference>
<protein>
    <submittedName>
        <fullName evidence="2">Gamma-glutamylcyclotransferase</fullName>
    </submittedName>
</protein>
<gene>
    <name evidence="2" type="ORF">GHK24_11280</name>
</gene>
<evidence type="ECO:0000256" key="1">
    <source>
        <dbReference type="ARBA" id="ARBA00023239"/>
    </source>
</evidence>